<evidence type="ECO:0000256" key="1">
    <source>
        <dbReference type="SAM" id="MobiDB-lite"/>
    </source>
</evidence>
<name>A0A6M0SH62_9CYAN</name>
<dbReference type="EMBL" id="QZCE01000002">
    <property type="protein sequence ID" value="NEZ67920.1"/>
    <property type="molecule type" value="Genomic_DNA"/>
</dbReference>
<feature type="region of interest" description="Disordered" evidence="1">
    <location>
        <begin position="1"/>
        <end position="22"/>
    </location>
</feature>
<proteinExistence type="predicted"/>
<reference evidence="2 3" key="1">
    <citation type="journal article" date="2020" name="Microb. Ecol.">
        <title>Ecogenomics of the Marine Benthic Filamentous Cyanobacterium Adonisia.</title>
        <authorList>
            <person name="Walter J.M."/>
            <person name="Coutinho F.H."/>
            <person name="Leomil L."/>
            <person name="Hargreaves P.I."/>
            <person name="Campeao M.E."/>
            <person name="Vieira V.V."/>
            <person name="Silva B.S."/>
            <person name="Fistarol G.O."/>
            <person name="Salomon P.S."/>
            <person name="Sawabe T."/>
            <person name="Mino S."/>
            <person name="Hosokawa M."/>
            <person name="Miyashita H."/>
            <person name="Maruyama F."/>
            <person name="van Verk M.C."/>
            <person name="Dutilh B.E."/>
            <person name="Thompson C.C."/>
            <person name="Thompson F.L."/>
        </authorList>
    </citation>
    <scope>NUCLEOTIDE SEQUENCE [LARGE SCALE GENOMIC DNA]</scope>
    <source>
        <strain evidence="2 3">CCMR0082</strain>
    </source>
</reference>
<evidence type="ECO:0000313" key="2">
    <source>
        <dbReference type="EMBL" id="NEZ67920.1"/>
    </source>
</evidence>
<evidence type="ECO:0000313" key="3">
    <source>
        <dbReference type="Proteomes" id="UP000473574"/>
    </source>
</evidence>
<comment type="caution">
    <text evidence="2">The sequence shown here is derived from an EMBL/GenBank/DDBJ whole genome shotgun (WGS) entry which is preliminary data.</text>
</comment>
<gene>
    <name evidence="2" type="ORF">D0962_35155</name>
</gene>
<protein>
    <submittedName>
        <fullName evidence="2">Uncharacterized protein</fullName>
    </submittedName>
</protein>
<dbReference type="AlphaFoldDB" id="A0A6M0SH62"/>
<dbReference type="RefSeq" id="WP_163671192.1">
    <property type="nucleotide sequence ID" value="NZ_QZCE01000002.1"/>
</dbReference>
<organism evidence="2 3">
    <name type="scientific">Adonisia turfae CCMR0082</name>
    <dbReference type="NCBI Taxonomy" id="2304604"/>
    <lineage>
        <taxon>Bacteria</taxon>
        <taxon>Bacillati</taxon>
        <taxon>Cyanobacteriota</taxon>
        <taxon>Adonisia</taxon>
        <taxon>Adonisia turfae</taxon>
    </lineage>
</organism>
<sequence length="119" mass="13379">MGKVSKGDTNTARGGATGTRKMRDEGEVHIKLLAKGKARITFPDEAPFILHYPNLEAYTQVTDSYLSEHDALIDELAEDDFESQIIKESPSIKLPTKWEVAKSKMQAVDSPLRPLMEWF</sequence>
<accession>A0A6M0SH62</accession>
<dbReference type="Proteomes" id="UP000473574">
    <property type="component" value="Unassembled WGS sequence"/>
</dbReference>